<evidence type="ECO:0000313" key="4">
    <source>
        <dbReference type="Proteomes" id="UP000516656"/>
    </source>
</evidence>
<dbReference type="AlphaFoldDB" id="A0A1V1V449"/>
<dbReference type="EMBL" id="AP018045">
    <property type="protein sequence ID" value="BAX53560.1"/>
    <property type="molecule type" value="Genomic_DNA"/>
</dbReference>
<accession>A0A1V1V449</accession>
<dbReference type="Proteomes" id="UP000218676">
    <property type="component" value="Chromosome 1"/>
</dbReference>
<dbReference type="Proteomes" id="UP000516656">
    <property type="component" value="Chromosome 1"/>
</dbReference>
<evidence type="ECO:0000313" key="2">
    <source>
        <dbReference type="EMBL" id="QOD57380.1"/>
    </source>
</evidence>
<evidence type="ECO:0000313" key="1">
    <source>
        <dbReference type="EMBL" id="BAX53560.1"/>
    </source>
</evidence>
<organism evidence="2 4">
    <name type="scientific">Photobacterium damsela subsp. piscicida</name>
    <name type="common">Pasteurella piscicida</name>
    <dbReference type="NCBI Taxonomy" id="38294"/>
    <lineage>
        <taxon>Bacteria</taxon>
        <taxon>Pseudomonadati</taxon>
        <taxon>Pseudomonadota</taxon>
        <taxon>Gammaproteobacteria</taxon>
        <taxon>Vibrionales</taxon>
        <taxon>Vibrionaceae</taxon>
        <taxon>Photobacterium</taxon>
    </lineage>
</organism>
<dbReference type="InterPro" id="IPR010352">
    <property type="entry name" value="DUF945"/>
</dbReference>
<dbReference type="Pfam" id="PF06097">
    <property type="entry name" value="DUF945"/>
    <property type="match status" value="1"/>
</dbReference>
<reference evidence="2 4" key="3">
    <citation type="submission" date="2020-09" db="EMBL/GenBank/DDBJ databases">
        <title>Complete, closed and curated genome sequences of Photobacterium damselae subsp. piscicida isolates from Australia indicate localised evolution and additional plasmid-borne pathogenicity mechanisms.</title>
        <authorList>
            <person name="Baseggio L."/>
            <person name="Silayeva O."/>
            <person name="Buller N."/>
            <person name="Landos M."/>
            <person name="Engelstaedter J."/>
            <person name="Barnes A.C."/>
        </authorList>
    </citation>
    <scope>NUCLEOTIDE SEQUENCE [LARGE SCALE GENOMIC DNA]</scope>
    <source>
        <strain evidence="2 4">AS-16-0540-1</strain>
    </source>
</reference>
<reference evidence="3" key="2">
    <citation type="submission" date="2017-05" db="EMBL/GenBank/DDBJ databases">
        <title>Whole genome sequence of fish pathogenic bacteria, Photobacterium damselae subsp. piscicida, strain 91-197, isolated from hybrid striped bass (Morone sp.) in USA.</title>
        <authorList>
            <person name="Teru Y."/>
            <person name="Hikima J."/>
            <person name="Kono T."/>
            <person name="Sakai M."/>
            <person name="Takano T."/>
            <person name="Hawke J.P."/>
            <person name="Takeyama H."/>
            <person name="Aoki T."/>
        </authorList>
    </citation>
    <scope>NUCLEOTIDE SEQUENCE [LARGE SCALE GENOMIC DNA]</scope>
    <source>
        <strain evidence="3">91-197</strain>
    </source>
</reference>
<name>A0A1V1V449_PHODP</name>
<proteinExistence type="predicted"/>
<gene>
    <name evidence="2" type="ORF">IC627_05300</name>
    <name evidence="1" type="ORF">PDPUS_1_02186</name>
</gene>
<sequence>MWKKAFAGAGAVSIVLCWPFITGQIGERIYLDSIAKNKSPYLTITNEKYDRGYLSSNVISKIVVKDEYKSLFEDDGLPTSWTLDHHIKHGFFHITSDSTVQLTDIERKKADAIWGKGVQPVTLETETALNGNTEFTFTVNPIHYQSELGEKVDSKAFVLSGDMDVNGKGNFQYQLPQFDVTTVAKETMALSGLKGGGDGQFVDQFWIGSQFFDLAAIKLATAEDTQHIQASDIKVTMSNVLSQPKNAVKPTEATEQVTNTNAVSVGQFVTLDGQKFTNFNFKMAFENLNYQAITELSKMTNPADGQLSQQDVDAAAHALDVLVEQGVIFNLEDLSVKTEQGDINSHMKLIVAPGLKNSSQNIAAITKQLTGDLSLVAPKALVDNNPVVAQQIKALKKMGVIEQKENTYDLAMKVEGDYLVLASGAKLPLSMLLIPFM</sequence>
<protein>
    <submittedName>
        <fullName evidence="2">DUF945 family protein</fullName>
    </submittedName>
</protein>
<dbReference type="EMBL" id="CP061854">
    <property type="protein sequence ID" value="QOD57380.1"/>
    <property type="molecule type" value="Genomic_DNA"/>
</dbReference>
<dbReference type="RefSeq" id="WP_086957034.1">
    <property type="nucleotide sequence ID" value="NZ_AP018045.1"/>
</dbReference>
<evidence type="ECO:0000313" key="3">
    <source>
        <dbReference type="Proteomes" id="UP000218676"/>
    </source>
</evidence>
<reference evidence="1" key="1">
    <citation type="journal article" date="2017" name="Genome Announc.">
        <title>Whole-Genome Sequence of Photobacterium damselae subsp. piscicida Strain 91-197, Isolated from Hybrid Striped Bass (Morone sp.) in the United States.</title>
        <authorList>
            <person name="Teru Y."/>
            <person name="Hikima J."/>
            <person name="Kono T."/>
            <person name="Sakai M."/>
            <person name="Takano T."/>
            <person name="Hawke J.P."/>
            <person name="Takeyama H."/>
            <person name="Aoki T."/>
        </authorList>
    </citation>
    <scope>NUCLEOTIDE SEQUENCE</scope>
    <source>
        <strain evidence="1">91-197</strain>
    </source>
</reference>